<keyword evidence="10" id="KW-1185">Reference proteome</keyword>
<dbReference type="InterPro" id="IPR003171">
    <property type="entry name" value="Mehydrof_redctse-like"/>
</dbReference>
<dbReference type="GO" id="GO:0071949">
    <property type="term" value="F:FAD binding"/>
    <property type="evidence" value="ECO:0007669"/>
    <property type="project" value="TreeGrafter"/>
</dbReference>
<dbReference type="InterPro" id="IPR029041">
    <property type="entry name" value="FAD-linked_oxidoreductase-like"/>
</dbReference>
<dbReference type="GO" id="GO:0005829">
    <property type="term" value="C:cytosol"/>
    <property type="evidence" value="ECO:0007669"/>
    <property type="project" value="TreeGrafter"/>
</dbReference>
<dbReference type="GO" id="GO:0106312">
    <property type="term" value="F:methylenetetrahydrofolate reductase (NADH) activity"/>
    <property type="evidence" value="ECO:0007669"/>
    <property type="project" value="UniProtKB-EC"/>
</dbReference>
<comment type="catalytic activity">
    <reaction evidence="7">
        <text>(6S)-5-methyl-5,6,7,8-tetrahydrofolate + NAD(+) = (6R)-5,10-methylene-5,6,7,8-tetrahydrofolate + NADH + H(+)</text>
        <dbReference type="Rhea" id="RHEA:19821"/>
        <dbReference type="ChEBI" id="CHEBI:15378"/>
        <dbReference type="ChEBI" id="CHEBI:15636"/>
        <dbReference type="ChEBI" id="CHEBI:18608"/>
        <dbReference type="ChEBI" id="CHEBI:57540"/>
        <dbReference type="ChEBI" id="CHEBI:57945"/>
        <dbReference type="EC" id="1.5.1.54"/>
    </reaction>
    <physiologicalReaction direction="right-to-left" evidence="7">
        <dbReference type="Rhea" id="RHEA:19823"/>
    </physiologicalReaction>
</comment>
<evidence type="ECO:0000256" key="5">
    <source>
        <dbReference type="ARBA" id="ARBA00022827"/>
    </source>
</evidence>
<name>A0A2C8ZW47_9MICO</name>
<dbReference type="AlphaFoldDB" id="A0A2C8ZW47"/>
<comment type="cofactor">
    <cofactor evidence="1 8">
        <name>FAD</name>
        <dbReference type="ChEBI" id="CHEBI:57692"/>
    </cofactor>
</comment>
<evidence type="ECO:0000256" key="3">
    <source>
        <dbReference type="ARBA" id="ARBA00006743"/>
    </source>
</evidence>
<dbReference type="PANTHER" id="PTHR45754:SF3">
    <property type="entry name" value="METHYLENETETRAHYDROFOLATE REDUCTASE (NADPH)"/>
    <property type="match status" value="1"/>
</dbReference>
<dbReference type="OrthoDB" id="9812555at2"/>
<dbReference type="Proteomes" id="UP000219440">
    <property type="component" value="Unassembled WGS sequence"/>
</dbReference>
<dbReference type="CDD" id="cd00537">
    <property type="entry name" value="MTHFR"/>
    <property type="match status" value="1"/>
</dbReference>
<dbReference type="GO" id="GO:0009086">
    <property type="term" value="P:methionine biosynthetic process"/>
    <property type="evidence" value="ECO:0007669"/>
    <property type="project" value="TreeGrafter"/>
</dbReference>
<dbReference type="Pfam" id="PF02219">
    <property type="entry name" value="MTHFR"/>
    <property type="match status" value="1"/>
</dbReference>
<dbReference type="SUPFAM" id="SSF51730">
    <property type="entry name" value="FAD-linked oxidoreductase"/>
    <property type="match status" value="1"/>
</dbReference>
<proteinExistence type="inferred from homology"/>
<evidence type="ECO:0000256" key="1">
    <source>
        <dbReference type="ARBA" id="ARBA00001974"/>
    </source>
</evidence>
<dbReference type="UniPathway" id="UPA00193"/>
<keyword evidence="4 8" id="KW-0285">Flavoprotein</keyword>
<dbReference type="RefSeq" id="WP_097061177.1">
    <property type="nucleotide sequence ID" value="NZ_BMLC01000003.1"/>
</dbReference>
<dbReference type="Gene3D" id="3.20.20.220">
    <property type="match status" value="1"/>
</dbReference>
<evidence type="ECO:0000256" key="2">
    <source>
        <dbReference type="ARBA" id="ARBA00004777"/>
    </source>
</evidence>
<comment type="pathway">
    <text evidence="2 8">One-carbon metabolism; tetrahydrofolate interconversion.</text>
</comment>
<dbReference type="PANTHER" id="PTHR45754">
    <property type="entry name" value="METHYLENETETRAHYDROFOLATE REDUCTASE"/>
    <property type="match status" value="1"/>
</dbReference>
<evidence type="ECO:0000256" key="6">
    <source>
        <dbReference type="ARBA" id="ARBA00023002"/>
    </source>
</evidence>
<reference evidence="9 10" key="1">
    <citation type="submission" date="2017-09" db="EMBL/GenBank/DDBJ databases">
        <authorList>
            <person name="Ehlers B."/>
            <person name="Leendertz F.H."/>
        </authorList>
    </citation>
    <scope>NUCLEOTIDE SEQUENCE [LARGE SCALE GENOMIC DNA]</scope>
    <source>
        <strain evidence="9 10">CGMCC 1.05381</strain>
    </source>
</reference>
<evidence type="ECO:0000256" key="7">
    <source>
        <dbReference type="ARBA" id="ARBA00048628"/>
    </source>
</evidence>
<evidence type="ECO:0000313" key="10">
    <source>
        <dbReference type="Proteomes" id="UP000219440"/>
    </source>
</evidence>
<evidence type="ECO:0000256" key="4">
    <source>
        <dbReference type="ARBA" id="ARBA00022630"/>
    </source>
</evidence>
<sequence>MPTFSFELYPPRSARSEAALYASLPDLVAAGPEFISVTYGANGSSREPSLDVLGHILQGTNVQAMAHLTCVGSSYAQASELIRQFLDAGVTSFLALRGDPPEGSVEADSFLGDLGSAGELVQLIHRVQSEREQFAFLEVPGFPAARRITRGRKVTIAVAAFPNGHPRSRSISQDLDTLLAKEAAGANLAITQLVFHADDFLGFVDKAREAGVTMRILPGIMPVLSPQRLKRIIELTGEATPVELERRLLAASDEAEHHRIGIDHAVALGQEVIAGGATGLHLYTFNQHEPVLAVLRGAGLLDRQKEHV</sequence>
<keyword evidence="5 8" id="KW-0274">FAD</keyword>
<evidence type="ECO:0000313" key="9">
    <source>
        <dbReference type="EMBL" id="SOE69963.1"/>
    </source>
</evidence>
<dbReference type="GO" id="GO:0035999">
    <property type="term" value="P:tetrahydrofolate interconversion"/>
    <property type="evidence" value="ECO:0007669"/>
    <property type="project" value="UniProtKB-UniPathway"/>
</dbReference>
<dbReference type="EMBL" id="OCST01000004">
    <property type="protein sequence ID" value="SOE69963.1"/>
    <property type="molecule type" value="Genomic_DNA"/>
</dbReference>
<gene>
    <name evidence="9" type="ORF">SAMN06296378_2104</name>
</gene>
<keyword evidence="6 8" id="KW-0560">Oxidoreductase</keyword>
<evidence type="ECO:0000256" key="8">
    <source>
        <dbReference type="RuleBase" id="RU003862"/>
    </source>
</evidence>
<accession>A0A2C8ZW47</accession>
<protein>
    <recommendedName>
        <fullName evidence="8">Methylenetetrahydrofolate reductase</fullName>
    </recommendedName>
</protein>
<comment type="similarity">
    <text evidence="3 8">Belongs to the methylenetetrahydrofolate reductase family.</text>
</comment>
<organism evidence="9 10">
    <name type="scientific">Salinibacterium xinjiangense</name>
    <dbReference type="NCBI Taxonomy" id="386302"/>
    <lineage>
        <taxon>Bacteria</taxon>
        <taxon>Bacillati</taxon>
        <taxon>Actinomycetota</taxon>
        <taxon>Actinomycetes</taxon>
        <taxon>Micrococcales</taxon>
        <taxon>Microbacteriaceae</taxon>
        <taxon>Salinibacterium</taxon>
    </lineage>
</organism>